<keyword evidence="3" id="KW-1185">Reference proteome</keyword>
<dbReference type="PANTHER" id="PTHR33971:SF4">
    <property type="entry name" value="OS07G0682700 PROTEIN"/>
    <property type="match status" value="1"/>
</dbReference>
<reference evidence="2" key="1">
    <citation type="journal article" date="2023" name="GigaByte">
        <title>Genome assembly of the bearded iris, Iris pallida Lam.</title>
        <authorList>
            <person name="Bruccoleri R.E."/>
            <person name="Oakeley E.J."/>
            <person name="Faust A.M.E."/>
            <person name="Altorfer M."/>
            <person name="Dessus-Babus S."/>
            <person name="Burckhardt D."/>
            <person name="Oertli M."/>
            <person name="Naumann U."/>
            <person name="Petersen F."/>
            <person name="Wong J."/>
        </authorList>
    </citation>
    <scope>NUCLEOTIDE SEQUENCE</scope>
    <source>
        <strain evidence="2">GSM-AAB239-AS_SAM_17_03QT</strain>
    </source>
</reference>
<proteinExistence type="predicted"/>
<dbReference type="InterPro" id="IPR038943">
    <property type="entry name" value="PLDrp1-like"/>
</dbReference>
<reference evidence="2" key="2">
    <citation type="submission" date="2023-04" db="EMBL/GenBank/DDBJ databases">
        <authorList>
            <person name="Bruccoleri R.E."/>
            <person name="Oakeley E.J."/>
            <person name="Faust A.-M."/>
            <person name="Dessus-Babus S."/>
            <person name="Altorfer M."/>
            <person name="Burckhardt D."/>
            <person name="Oertli M."/>
            <person name="Naumann U."/>
            <person name="Petersen F."/>
            <person name="Wong J."/>
        </authorList>
    </citation>
    <scope>NUCLEOTIDE SEQUENCE</scope>
    <source>
        <strain evidence="2">GSM-AAB239-AS_SAM_17_03QT</strain>
        <tissue evidence="2">Leaf</tissue>
    </source>
</reference>
<dbReference type="AlphaFoldDB" id="A0AAX6H4G4"/>
<feature type="compositionally biased region" description="Low complexity" evidence="1">
    <location>
        <begin position="72"/>
        <end position="88"/>
    </location>
</feature>
<gene>
    <name evidence="2" type="ORF">M6B38_332300</name>
</gene>
<organism evidence="2 3">
    <name type="scientific">Iris pallida</name>
    <name type="common">Sweet iris</name>
    <dbReference type="NCBI Taxonomy" id="29817"/>
    <lineage>
        <taxon>Eukaryota</taxon>
        <taxon>Viridiplantae</taxon>
        <taxon>Streptophyta</taxon>
        <taxon>Embryophyta</taxon>
        <taxon>Tracheophyta</taxon>
        <taxon>Spermatophyta</taxon>
        <taxon>Magnoliopsida</taxon>
        <taxon>Liliopsida</taxon>
        <taxon>Asparagales</taxon>
        <taxon>Iridaceae</taxon>
        <taxon>Iridoideae</taxon>
        <taxon>Irideae</taxon>
        <taxon>Iris</taxon>
    </lineage>
</organism>
<comment type="caution">
    <text evidence="2">The sequence shown here is derived from an EMBL/GenBank/DDBJ whole genome shotgun (WGS) entry which is preliminary data.</text>
</comment>
<dbReference type="Proteomes" id="UP001140949">
    <property type="component" value="Unassembled WGS sequence"/>
</dbReference>
<feature type="region of interest" description="Disordered" evidence="1">
    <location>
        <begin position="72"/>
        <end position="130"/>
    </location>
</feature>
<evidence type="ECO:0000313" key="2">
    <source>
        <dbReference type="EMBL" id="KAJ6835518.1"/>
    </source>
</evidence>
<accession>A0AAX6H4G4</accession>
<evidence type="ECO:0000256" key="1">
    <source>
        <dbReference type="SAM" id="MobiDB-lite"/>
    </source>
</evidence>
<feature type="compositionally biased region" description="Pro residues" evidence="1">
    <location>
        <begin position="89"/>
        <end position="123"/>
    </location>
</feature>
<dbReference type="GO" id="GO:0070300">
    <property type="term" value="F:phosphatidic acid binding"/>
    <property type="evidence" value="ECO:0007669"/>
    <property type="project" value="InterPro"/>
</dbReference>
<name>A0AAX6H4G4_IRIPA</name>
<protein>
    <submittedName>
        <fullName evidence="2">Uncharacterized protein</fullName>
    </submittedName>
</protein>
<dbReference type="EMBL" id="JANAVB010013397">
    <property type="protein sequence ID" value="KAJ6835518.1"/>
    <property type="molecule type" value="Genomic_DNA"/>
</dbReference>
<dbReference type="PANTHER" id="PTHR33971">
    <property type="entry name" value="OS06G0232000 PROTEIN"/>
    <property type="match status" value="1"/>
</dbReference>
<sequence>MNYKHPPSPSKSFHSLWPLAMASSTDAYNETEGFDDYNPHPYQGGYDIALTYGQPLPPSPATCYPIISTSSSSLPLPSPTTPTLTPTPTETPPPPLLQALPLPLPSPPTPTPPPPPSLQPLPPYDHGHGHSDCSPDLYQYGFWPFLSPEEEKSHDDDAATEFGYWNQWRRAGEYLFGYSEGLGERRIGVDSYGIPIYADKIHAPSPLTLHFEPDSVNRRLDHNRTNYDHHDDEWSNVERKDGDRHYSYEEEPIRVQHSNVGITMPLSLTYHEEDYEEQVDHRAEWHSSYTEGGNGNDFYGHPQHDYERHYNEHHSCVQLEPYKPTWSQNLSYQEIYEGGASFHSYWHSASYDETGDVSHSVRHHDLNGERYYHEQLHSVQLEPFKPAWTQNPNFYQPFAEVSHSSWADDSREDSNKYFSSFLEYSQYVE</sequence>
<evidence type="ECO:0000313" key="3">
    <source>
        <dbReference type="Proteomes" id="UP001140949"/>
    </source>
</evidence>